<dbReference type="Proteomes" id="UP000005824">
    <property type="component" value="Unassembled WGS sequence"/>
</dbReference>
<comment type="caution">
    <text evidence="1">The sequence shown here is derived from an EMBL/GenBank/DDBJ whole genome shotgun (WGS) entry which is preliminary data.</text>
</comment>
<evidence type="ECO:0000313" key="1">
    <source>
        <dbReference type="EMBL" id="EDY21032.1"/>
    </source>
</evidence>
<dbReference type="AlphaFoldDB" id="B4CXN4"/>
<dbReference type="RefSeq" id="WP_006978651.1">
    <property type="nucleotide sequence ID" value="NZ_ABVL01000003.1"/>
</dbReference>
<organism evidence="1 2">
    <name type="scientific">Chthoniobacter flavus Ellin428</name>
    <dbReference type="NCBI Taxonomy" id="497964"/>
    <lineage>
        <taxon>Bacteria</taxon>
        <taxon>Pseudomonadati</taxon>
        <taxon>Verrucomicrobiota</taxon>
        <taxon>Spartobacteria</taxon>
        <taxon>Chthoniobacterales</taxon>
        <taxon>Chthoniobacteraceae</taxon>
        <taxon>Chthoniobacter</taxon>
    </lineage>
</organism>
<accession>B4CXN4</accession>
<keyword evidence="2" id="KW-1185">Reference proteome</keyword>
<name>B4CXN4_9BACT</name>
<dbReference type="STRING" id="497964.CfE428DRAFT_1325"/>
<gene>
    <name evidence="1" type="ORF">CfE428DRAFT_1325</name>
</gene>
<dbReference type="EMBL" id="ABVL01000003">
    <property type="protein sequence ID" value="EDY21032.1"/>
    <property type="molecule type" value="Genomic_DNA"/>
</dbReference>
<reference evidence="1 2" key="1">
    <citation type="journal article" date="2011" name="J. Bacteriol.">
        <title>Genome sequence of Chthoniobacter flavus Ellin428, an aerobic heterotrophic soil bacterium.</title>
        <authorList>
            <person name="Kant R."/>
            <person name="van Passel M.W."/>
            <person name="Palva A."/>
            <person name="Lucas S."/>
            <person name="Lapidus A."/>
            <person name="Glavina Del Rio T."/>
            <person name="Dalin E."/>
            <person name="Tice H."/>
            <person name="Bruce D."/>
            <person name="Goodwin L."/>
            <person name="Pitluck S."/>
            <person name="Larimer F.W."/>
            <person name="Land M.L."/>
            <person name="Hauser L."/>
            <person name="Sangwan P."/>
            <person name="de Vos W.M."/>
            <person name="Janssen P.H."/>
            <person name="Smidt H."/>
        </authorList>
    </citation>
    <scope>NUCLEOTIDE SEQUENCE [LARGE SCALE GENOMIC DNA]</scope>
    <source>
        <strain evidence="1 2">Ellin428</strain>
    </source>
</reference>
<protein>
    <submittedName>
        <fullName evidence="1">Uncharacterized protein</fullName>
    </submittedName>
</protein>
<dbReference type="InParanoid" id="B4CXN4"/>
<sequence>MKTSKPIVLTIFDGERCVTTLDDLEAAAKAIHQKAARDSETNANPSILGAEIEGQIRVINAQSDPSETEVPRP</sequence>
<evidence type="ECO:0000313" key="2">
    <source>
        <dbReference type="Proteomes" id="UP000005824"/>
    </source>
</evidence>
<proteinExistence type="predicted"/>